<protein>
    <submittedName>
        <fullName evidence="1">Uncharacterized protein</fullName>
    </submittedName>
</protein>
<sequence length="84" mass="8773">MTLTPDPHGQAALMLCETLALLLVEKGVLLKSQVIEAIDGLIEVKEEVAGVSESVVVSIVSIGLLRNIAQSIAAATVPEPRLVT</sequence>
<evidence type="ECO:0000313" key="1">
    <source>
        <dbReference type="EMBL" id="MFC0385974.1"/>
    </source>
</evidence>
<gene>
    <name evidence="1" type="ORF">ACFFIC_10490</name>
</gene>
<organism evidence="1 2">
    <name type="scientific">Muricoccus vinaceus</name>
    <dbReference type="NCBI Taxonomy" id="424704"/>
    <lineage>
        <taxon>Bacteria</taxon>
        <taxon>Pseudomonadati</taxon>
        <taxon>Pseudomonadota</taxon>
        <taxon>Alphaproteobacteria</taxon>
        <taxon>Acetobacterales</taxon>
        <taxon>Roseomonadaceae</taxon>
        <taxon>Muricoccus</taxon>
    </lineage>
</organism>
<reference evidence="1 2" key="1">
    <citation type="submission" date="2024-09" db="EMBL/GenBank/DDBJ databases">
        <authorList>
            <person name="Sun Q."/>
            <person name="Mori K."/>
        </authorList>
    </citation>
    <scope>NUCLEOTIDE SEQUENCE [LARGE SCALE GENOMIC DNA]</scope>
    <source>
        <strain evidence="1 2">CCM 7468</strain>
    </source>
</reference>
<proteinExistence type="predicted"/>
<comment type="caution">
    <text evidence="1">The sequence shown here is derived from an EMBL/GenBank/DDBJ whole genome shotgun (WGS) entry which is preliminary data.</text>
</comment>
<dbReference type="Proteomes" id="UP001589789">
    <property type="component" value="Unassembled WGS sequence"/>
</dbReference>
<keyword evidence="2" id="KW-1185">Reference proteome</keyword>
<evidence type="ECO:0000313" key="2">
    <source>
        <dbReference type="Proteomes" id="UP001589789"/>
    </source>
</evidence>
<dbReference type="RefSeq" id="WP_377050115.1">
    <property type="nucleotide sequence ID" value="NZ_JBHLVZ010000019.1"/>
</dbReference>
<name>A0ABV6IQT5_9PROT</name>
<dbReference type="EMBL" id="JBHLVZ010000019">
    <property type="protein sequence ID" value="MFC0385974.1"/>
    <property type="molecule type" value="Genomic_DNA"/>
</dbReference>
<accession>A0ABV6IQT5</accession>